<evidence type="ECO:0000256" key="7">
    <source>
        <dbReference type="ARBA" id="ARBA00023186"/>
    </source>
</evidence>
<dbReference type="InterPro" id="IPR000297">
    <property type="entry name" value="PPIase_PpiC"/>
</dbReference>
<dbReference type="KEGG" id="xbc:ELE36_09025"/>
<dbReference type="SUPFAM" id="SSF109998">
    <property type="entry name" value="Triger factor/SurA peptide-binding domain-like"/>
    <property type="match status" value="1"/>
</dbReference>
<dbReference type="SUPFAM" id="SSF54534">
    <property type="entry name" value="FKBP-like"/>
    <property type="match status" value="1"/>
</dbReference>
<evidence type="ECO:0000256" key="6">
    <source>
        <dbReference type="ARBA" id="ARBA00023136"/>
    </source>
</evidence>
<keyword evidence="5 12" id="KW-1133">Transmembrane helix</keyword>
<comment type="subcellular location">
    <subcellularLocation>
        <location evidence="1">Cell inner membrane</location>
        <topology evidence="1">Single-pass type II membrane protein</topology>
        <orientation evidence="1">Periplasmic side</orientation>
    </subcellularLocation>
</comment>
<dbReference type="Gene3D" id="3.10.50.40">
    <property type="match status" value="1"/>
</dbReference>
<dbReference type="PROSITE" id="PS50198">
    <property type="entry name" value="PPIC_PPIASE_2"/>
    <property type="match status" value="1"/>
</dbReference>
<evidence type="ECO:0000256" key="5">
    <source>
        <dbReference type="ARBA" id="ARBA00022989"/>
    </source>
</evidence>
<dbReference type="PANTHER" id="PTHR47529:SF1">
    <property type="entry name" value="PERIPLASMIC CHAPERONE PPID"/>
    <property type="match status" value="1"/>
</dbReference>
<keyword evidence="15" id="KW-1185">Reference proteome</keyword>
<dbReference type="InterPro" id="IPR052029">
    <property type="entry name" value="PpiD_chaperone"/>
</dbReference>
<sequence>MLQALHDKVSGTIAKVLLAVLIFVFSFFGIESYMTGRADTYVAKVGDHEISTQDFRGRFDQYRARAQASMGANFDPQLIDNPMQKRRVLDGMIDEQLILEANDKLGIMIPAQKIQDQIRQTPQFQSDGKFDSATYRAVLGSIRKTPREYDENIRKDLLARELPAQIMQSSFVTDLDIDTYLRLRDEKRSFRYVALDKLTADAPKITDAQAEEFFKQHSADFTNPEKVTIEYVDLDGAKLSVEAKPDEATLKARYEKEKARFVSPEQREASHILVKLPQNADAEAQKKGLQAATEIAKQAKAKPADFAKLAKEKSDDLGSKSAGGDLGWLEKGVTQAAFEAALFGMNKGDISDPVLSPEGYHIIQLRDVRAQKERSFDEVKPDLTKEFVETERDRVFSEAAGKFTDQAIASPSSLEPAAKAVGLTVQKTAPFTRQGGGEGISADPAILKAAFSDAVLVQGNISDPVQLGQNHIVLLRIAENGHIASTPKKLDEVRAQINLILVAQEQTTQAKKRADELYARLEKGESLDKLADELKLKVSEGKDVLRADASLDSKLVADVFALPRPAADKPVPLLVTLANNTYDLAVVTAVTDGDPATANAATRDSVRSELAQGIGYEAAKAFIANLRKEAKIKVAEDRM</sequence>
<keyword evidence="3" id="KW-0997">Cell inner membrane</keyword>
<evidence type="ECO:0000313" key="15">
    <source>
        <dbReference type="Proteomes" id="UP000291562"/>
    </source>
</evidence>
<feature type="domain" description="PpiC" evidence="13">
    <location>
        <begin position="264"/>
        <end position="367"/>
    </location>
</feature>
<evidence type="ECO:0000256" key="1">
    <source>
        <dbReference type="ARBA" id="ARBA00004382"/>
    </source>
</evidence>
<dbReference type="PANTHER" id="PTHR47529">
    <property type="entry name" value="PEPTIDYL-PROLYL CIS-TRANS ISOMERASE D"/>
    <property type="match status" value="1"/>
</dbReference>
<dbReference type="Pfam" id="PF00639">
    <property type="entry name" value="Rotamase"/>
    <property type="match status" value="1"/>
</dbReference>
<dbReference type="OrthoDB" id="9812372at2"/>
<keyword evidence="11" id="KW-0697">Rotamase</keyword>
<keyword evidence="11 14" id="KW-0413">Isomerase</keyword>
<dbReference type="EMBL" id="CP035704">
    <property type="protein sequence ID" value="QBB70490.1"/>
    <property type="molecule type" value="Genomic_DNA"/>
</dbReference>
<dbReference type="AlphaFoldDB" id="A0A411HJB7"/>
<dbReference type="RefSeq" id="WP_129832748.1">
    <property type="nucleotide sequence ID" value="NZ_CP035704.1"/>
</dbReference>
<evidence type="ECO:0000256" key="3">
    <source>
        <dbReference type="ARBA" id="ARBA00022519"/>
    </source>
</evidence>
<accession>A0A411HJB7</accession>
<feature type="transmembrane region" description="Helical" evidence="12">
    <location>
        <begin position="12"/>
        <end position="30"/>
    </location>
</feature>
<dbReference type="InterPro" id="IPR023058">
    <property type="entry name" value="PPIase_PpiC_CS"/>
</dbReference>
<evidence type="ECO:0000256" key="2">
    <source>
        <dbReference type="ARBA" id="ARBA00022475"/>
    </source>
</evidence>
<comment type="similarity">
    <text evidence="8">Belongs to the PpiD chaperone family.</text>
</comment>
<evidence type="ECO:0000256" key="4">
    <source>
        <dbReference type="ARBA" id="ARBA00022692"/>
    </source>
</evidence>
<evidence type="ECO:0000256" key="8">
    <source>
        <dbReference type="ARBA" id="ARBA00038408"/>
    </source>
</evidence>
<keyword evidence="4 12" id="KW-0812">Transmembrane</keyword>
<dbReference type="GO" id="GO:0003755">
    <property type="term" value="F:peptidyl-prolyl cis-trans isomerase activity"/>
    <property type="evidence" value="ECO:0007669"/>
    <property type="project" value="UniProtKB-KW"/>
</dbReference>
<organism evidence="14 15">
    <name type="scientific">Pseudolysobacter antarcticus</name>
    <dbReference type="NCBI Taxonomy" id="2511995"/>
    <lineage>
        <taxon>Bacteria</taxon>
        <taxon>Pseudomonadati</taxon>
        <taxon>Pseudomonadota</taxon>
        <taxon>Gammaproteobacteria</taxon>
        <taxon>Lysobacterales</taxon>
        <taxon>Rhodanobacteraceae</taxon>
        <taxon>Pseudolysobacter</taxon>
    </lineage>
</organism>
<keyword evidence="2" id="KW-1003">Cell membrane</keyword>
<keyword evidence="6 12" id="KW-0472">Membrane</keyword>
<evidence type="ECO:0000256" key="11">
    <source>
        <dbReference type="PROSITE-ProRule" id="PRU00278"/>
    </source>
</evidence>
<proteinExistence type="inferred from homology"/>
<protein>
    <recommendedName>
        <fullName evidence="9">Periplasmic chaperone PpiD</fullName>
    </recommendedName>
    <alternativeName>
        <fullName evidence="10">Periplasmic folding chaperone</fullName>
    </alternativeName>
</protein>
<evidence type="ECO:0000313" key="14">
    <source>
        <dbReference type="EMBL" id="QBB70490.1"/>
    </source>
</evidence>
<dbReference type="InterPro" id="IPR046357">
    <property type="entry name" value="PPIase_dom_sf"/>
</dbReference>
<evidence type="ECO:0000256" key="9">
    <source>
        <dbReference type="ARBA" id="ARBA00040743"/>
    </source>
</evidence>
<gene>
    <name evidence="14" type="ORF">ELE36_09025</name>
</gene>
<dbReference type="InterPro" id="IPR027304">
    <property type="entry name" value="Trigger_fact/SurA_dom_sf"/>
</dbReference>
<dbReference type="GO" id="GO:0005886">
    <property type="term" value="C:plasma membrane"/>
    <property type="evidence" value="ECO:0007669"/>
    <property type="project" value="UniProtKB-SubCell"/>
</dbReference>
<dbReference type="Proteomes" id="UP000291562">
    <property type="component" value="Chromosome"/>
</dbReference>
<dbReference type="PROSITE" id="PS01096">
    <property type="entry name" value="PPIC_PPIASE_1"/>
    <property type="match status" value="1"/>
</dbReference>
<reference evidence="14 15" key="1">
    <citation type="submission" date="2019-01" db="EMBL/GenBank/DDBJ databases">
        <title>Pseudolysobacter antarctica gen. nov., sp. nov., isolated from Fildes Peninsula, Antarctica.</title>
        <authorList>
            <person name="Wei Z."/>
            <person name="Peng F."/>
        </authorList>
    </citation>
    <scope>NUCLEOTIDE SEQUENCE [LARGE SCALE GENOMIC DNA]</scope>
    <source>
        <strain evidence="14 15">AQ6-296</strain>
    </source>
</reference>
<keyword evidence="7" id="KW-0143">Chaperone</keyword>
<dbReference type="Gene3D" id="1.10.4030.10">
    <property type="entry name" value="Porin chaperone SurA, peptide-binding domain"/>
    <property type="match status" value="1"/>
</dbReference>
<evidence type="ECO:0000259" key="13">
    <source>
        <dbReference type="PROSITE" id="PS50198"/>
    </source>
</evidence>
<dbReference type="Pfam" id="PF13624">
    <property type="entry name" value="SurA_N_3"/>
    <property type="match status" value="1"/>
</dbReference>
<evidence type="ECO:0000256" key="12">
    <source>
        <dbReference type="SAM" id="Phobius"/>
    </source>
</evidence>
<evidence type="ECO:0000256" key="10">
    <source>
        <dbReference type="ARBA" id="ARBA00042775"/>
    </source>
</evidence>
<name>A0A411HJB7_9GAMM</name>